<name>A0AA40I6H1_CNENI</name>
<gene>
    <name evidence="2" type="ORF">QTO34_016157</name>
</gene>
<proteinExistence type="predicted"/>
<evidence type="ECO:0000313" key="2">
    <source>
        <dbReference type="EMBL" id="KAK1343377.1"/>
    </source>
</evidence>
<protein>
    <submittedName>
        <fullName evidence="2">Uncharacterized protein</fullName>
    </submittedName>
</protein>
<evidence type="ECO:0000313" key="3">
    <source>
        <dbReference type="Proteomes" id="UP001177744"/>
    </source>
</evidence>
<dbReference type="EMBL" id="JAULJE010000005">
    <property type="protein sequence ID" value="KAK1343377.1"/>
    <property type="molecule type" value="Genomic_DNA"/>
</dbReference>
<keyword evidence="3" id="KW-1185">Reference proteome</keyword>
<dbReference type="AlphaFoldDB" id="A0AA40I6H1"/>
<comment type="caution">
    <text evidence="2">The sequence shown here is derived from an EMBL/GenBank/DDBJ whole genome shotgun (WGS) entry which is preliminary data.</text>
</comment>
<dbReference type="Proteomes" id="UP001177744">
    <property type="component" value="Unassembled WGS sequence"/>
</dbReference>
<accession>A0AA40I6H1</accession>
<feature type="compositionally biased region" description="Basic residues" evidence="1">
    <location>
        <begin position="66"/>
        <end position="78"/>
    </location>
</feature>
<organism evidence="2 3">
    <name type="scientific">Cnephaeus nilssonii</name>
    <name type="common">Northern bat</name>
    <name type="synonym">Eptesicus nilssonii</name>
    <dbReference type="NCBI Taxonomy" id="3371016"/>
    <lineage>
        <taxon>Eukaryota</taxon>
        <taxon>Metazoa</taxon>
        <taxon>Chordata</taxon>
        <taxon>Craniata</taxon>
        <taxon>Vertebrata</taxon>
        <taxon>Euteleostomi</taxon>
        <taxon>Mammalia</taxon>
        <taxon>Eutheria</taxon>
        <taxon>Laurasiatheria</taxon>
        <taxon>Chiroptera</taxon>
        <taxon>Yangochiroptera</taxon>
        <taxon>Vespertilionidae</taxon>
        <taxon>Cnephaeus</taxon>
    </lineage>
</organism>
<evidence type="ECO:0000256" key="1">
    <source>
        <dbReference type="SAM" id="MobiDB-lite"/>
    </source>
</evidence>
<sequence length="235" mass="27435">MVLHQHQEALARRVRLVQGARRADLARVQPHAERAARTTRRRQQLIGQPRVVARVRVHRAHLRHHVARAHQPRHRLAHRAAPSARPRRQQRRRVVVLVQHEHLQRHVAAQRRHARVARAHLELQQLQLLVVQRLQRVHLAALRVHRHVARQRALAHPPLHQRVGHQRVLLRVHVPRGHREDVAAGRVVLLHEHRVLGLREQGRVVVHVGHLHGHAGCGRQRRRTPISCCHHQLIV</sequence>
<feature type="region of interest" description="Disordered" evidence="1">
    <location>
        <begin position="66"/>
        <end position="91"/>
    </location>
</feature>
<reference evidence="2" key="1">
    <citation type="submission" date="2023-06" db="EMBL/GenBank/DDBJ databases">
        <title>Reference genome for the Northern bat (Eptesicus nilssonii), a most northern bat species.</title>
        <authorList>
            <person name="Laine V.N."/>
            <person name="Pulliainen A.T."/>
            <person name="Lilley T.M."/>
        </authorList>
    </citation>
    <scope>NUCLEOTIDE SEQUENCE</scope>
    <source>
        <strain evidence="2">BLF_Eptnil</strain>
        <tissue evidence="2">Kidney</tissue>
    </source>
</reference>